<feature type="repeat" description="ANK" evidence="3">
    <location>
        <begin position="137"/>
        <end position="170"/>
    </location>
</feature>
<reference evidence="7" key="1">
    <citation type="submission" date="2016-10" db="EMBL/GenBank/DDBJ databases">
        <authorList>
            <person name="Varghese N."/>
            <person name="Submissions S."/>
        </authorList>
    </citation>
    <scope>NUCLEOTIDE SEQUENCE [LARGE SCALE GENOMIC DNA]</scope>
    <source>
        <strain evidence="7">DSM 13577</strain>
    </source>
</reference>
<feature type="repeat" description="ANK" evidence="3">
    <location>
        <begin position="305"/>
        <end position="337"/>
    </location>
</feature>
<dbReference type="InterPro" id="IPR002110">
    <property type="entry name" value="Ankyrin_rpt"/>
</dbReference>
<keyword evidence="2 3" id="KW-0040">ANK repeat</keyword>
<feature type="repeat" description="ANK" evidence="3">
    <location>
        <begin position="338"/>
        <end position="374"/>
    </location>
</feature>
<sequence length="396" mass="45842">MNKYFKVLSYIILTIAIILMAYKFMVPANFGEETVSLRLQTAVYNGDLKEVEKILDKYYIDLNDEELFFGHLPLFIAVEKGNKQMVSFLVERGADVNKEIFGRIYSNAMIVAIDQEDIEMIELLVSLGYDIKSKNHRGENPLIFALKREKSLEIIEKLVELGVELDDTDDLDKNPLHWAALSGSQDIYDYLLTFQLDEWEKTDQGETMIHLATKSGNLQFLKYIISRGFDVYAKNNLGQNILFYVSNYDVLNYLYTNYDLNLEVVDNRGFTPLFNMLVIENETSRREIVDFYLEKGIDVNYQNNSGISYLHQVVFMRDYYLVKRLLEKGIEVNKKDDFGRTPLHIAVETFDETVTLDIVKALLETGADKSIRDIDGNTPLDIAMKWNNRAVIELLR</sequence>
<dbReference type="GO" id="GO:0004190">
    <property type="term" value="F:aspartic-type endopeptidase activity"/>
    <property type="evidence" value="ECO:0007669"/>
    <property type="project" value="InterPro"/>
</dbReference>
<dbReference type="PROSITE" id="PS50175">
    <property type="entry name" value="ASP_PROT_RETROV"/>
    <property type="match status" value="1"/>
</dbReference>
<dbReference type="RefSeq" id="WP_091351576.1">
    <property type="nucleotide sequence ID" value="NZ_FOIF01000086.1"/>
</dbReference>
<dbReference type="PANTHER" id="PTHR24188:SF29">
    <property type="entry name" value="GH09064P"/>
    <property type="match status" value="1"/>
</dbReference>
<feature type="repeat" description="ANK" evidence="3">
    <location>
        <begin position="69"/>
        <end position="97"/>
    </location>
</feature>
<feature type="transmembrane region" description="Helical" evidence="4">
    <location>
        <begin position="7"/>
        <end position="25"/>
    </location>
</feature>
<dbReference type="InterPro" id="IPR001995">
    <property type="entry name" value="Peptidase_A2_cat"/>
</dbReference>
<organism evidence="6 7">
    <name type="scientific">Anaerobranca gottschalkii DSM 13577</name>
    <dbReference type="NCBI Taxonomy" id="1120990"/>
    <lineage>
        <taxon>Bacteria</taxon>
        <taxon>Bacillati</taxon>
        <taxon>Bacillota</taxon>
        <taxon>Clostridia</taxon>
        <taxon>Eubacteriales</taxon>
        <taxon>Proteinivoracaceae</taxon>
        <taxon>Anaerobranca</taxon>
    </lineage>
</organism>
<keyword evidence="4" id="KW-0812">Transmembrane</keyword>
<evidence type="ECO:0000256" key="1">
    <source>
        <dbReference type="ARBA" id="ARBA00022737"/>
    </source>
</evidence>
<dbReference type="Gene3D" id="1.25.40.20">
    <property type="entry name" value="Ankyrin repeat-containing domain"/>
    <property type="match status" value="2"/>
</dbReference>
<accession>A0A1I0CPR5</accession>
<keyword evidence="4" id="KW-1133">Transmembrane helix</keyword>
<dbReference type="STRING" id="1120990.SAMN03080614_10863"/>
<evidence type="ECO:0000313" key="6">
    <source>
        <dbReference type="EMBL" id="SET21646.1"/>
    </source>
</evidence>
<dbReference type="Proteomes" id="UP000243819">
    <property type="component" value="Unassembled WGS sequence"/>
</dbReference>
<dbReference type="PROSITE" id="PS50297">
    <property type="entry name" value="ANK_REP_REGION"/>
    <property type="match status" value="3"/>
</dbReference>
<keyword evidence="4" id="KW-0472">Membrane</keyword>
<dbReference type="PROSITE" id="PS50088">
    <property type="entry name" value="ANK_REPEAT"/>
    <property type="match status" value="5"/>
</dbReference>
<evidence type="ECO:0000256" key="4">
    <source>
        <dbReference type="SAM" id="Phobius"/>
    </source>
</evidence>
<dbReference type="OrthoDB" id="1897609at2"/>
<dbReference type="SUPFAM" id="SSF48403">
    <property type="entry name" value="Ankyrin repeat"/>
    <property type="match status" value="1"/>
</dbReference>
<dbReference type="EMBL" id="FOIF01000086">
    <property type="protein sequence ID" value="SET21646.1"/>
    <property type="molecule type" value="Genomic_DNA"/>
</dbReference>
<dbReference type="Pfam" id="PF12796">
    <property type="entry name" value="Ank_2"/>
    <property type="match status" value="3"/>
</dbReference>
<dbReference type="PANTHER" id="PTHR24188">
    <property type="entry name" value="ANKYRIN REPEAT PROTEIN"/>
    <property type="match status" value="1"/>
</dbReference>
<protein>
    <submittedName>
        <fullName evidence="6">Ankyrin repeat</fullName>
    </submittedName>
</protein>
<feature type="repeat" description="ANK" evidence="3">
    <location>
        <begin position="204"/>
        <end position="236"/>
    </location>
</feature>
<dbReference type="SMART" id="SM00248">
    <property type="entry name" value="ANK"/>
    <property type="match status" value="9"/>
</dbReference>
<keyword evidence="7" id="KW-1185">Reference proteome</keyword>
<keyword evidence="1" id="KW-0677">Repeat</keyword>
<proteinExistence type="predicted"/>
<evidence type="ECO:0000256" key="2">
    <source>
        <dbReference type="ARBA" id="ARBA00023043"/>
    </source>
</evidence>
<dbReference type="PRINTS" id="PR01415">
    <property type="entry name" value="ANKYRIN"/>
</dbReference>
<evidence type="ECO:0000256" key="3">
    <source>
        <dbReference type="PROSITE-ProRule" id="PRU00023"/>
    </source>
</evidence>
<dbReference type="AlphaFoldDB" id="A0A1I0CPR5"/>
<dbReference type="Pfam" id="PF00023">
    <property type="entry name" value="Ank"/>
    <property type="match status" value="1"/>
</dbReference>
<feature type="domain" description="Peptidase A2" evidence="5">
    <location>
        <begin position="359"/>
        <end position="371"/>
    </location>
</feature>
<dbReference type="InterPro" id="IPR036770">
    <property type="entry name" value="Ankyrin_rpt-contain_sf"/>
</dbReference>
<gene>
    <name evidence="6" type="ORF">SAMN03080614_10863</name>
</gene>
<evidence type="ECO:0000259" key="5">
    <source>
        <dbReference type="PROSITE" id="PS50175"/>
    </source>
</evidence>
<evidence type="ECO:0000313" key="7">
    <source>
        <dbReference type="Proteomes" id="UP000243819"/>
    </source>
</evidence>
<dbReference type="GO" id="GO:0006508">
    <property type="term" value="P:proteolysis"/>
    <property type="evidence" value="ECO:0007669"/>
    <property type="project" value="InterPro"/>
</dbReference>
<name>A0A1I0CPR5_9FIRM</name>